<feature type="compositionally biased region" description="Basic and acidic residues" evidence="1">
    <location>
        <begin position="431"/>
        <end position="453"/>
    </location>
</feature>
<reference evidence="3" key="1">
    <citation type="submission" date="2023-05" db="EMBL/GenBank/DDBJ databases">
        <title>Nepenthes gracilis genome sequencing.</title>
        <authorList>
            <person name="Fukushima K."/>
        </authorList>
    </citation>
    <scope>NUCLEOTIDE SEQUENCE</scope>
    <source>
        <strain evidence="3">SING2019-196</strain>
    </source>
</reference>
<feature type="compositionally biased region" description="Low complexity" evidence="1">
    <location>
        <begin position="494"/>
        <end position="503"/>
    </location>
</feature>
<feature type="compositionally biased region" description="Basic and acidic residues" evidence="1">
    <location>
        <begin position="569"/>
        <end position="582"/>
    </location>
</feature>
<proteinExistence type="predicted"/>
<dbReference type="Proteomes" id="UP001279734">
    <property type="component" value="Unassembled WGS sequence"/>
</dbReference>
<name>A0AAD3XGZ6_NEPGR</name>
<evidence type="ECO:0000256" key="1">
    <source>
        <dbReference type="SAM" id="MobiDB-lite"/>
    </source>
</evidence>
<feature type="region of interest" description="Disordered" evidence="1">
    <location>
        <begin position="562"/>
        <end position="655"/>
    </location>
</feature>
<feature type="domain" description="DUF3741" evidence="2">
    <location>
        <begin position="273"/>
        <end position="290"/>
    </location>
</feature>
<evidence type="ECO:0000313" key="3">
    <source>
        <dbReference type="EMBL" id="GMH04155.1"/>
    </source>
</evidence>
<dbReference type="EMBL" id="BSYO01000004">
    <property type="protein sequence ID" value="GMH04155.1"/>
    <property type="molecule type" value="Genomic_DNA"/>
</dbReference>
<protein>
    <recommendedName>
        <fullName evidence="2">DUF3741 domain-containing protein</fullName>
    </recommendedName>
</protein>
<dbReference type="InterPro" id="IPR032795">
    <property type="entry name" value="DUF3741-assoc"/>
</dbReference>
<dbReference type="PANTHER" id="PTHR34282">
    <property type="entry name" value="OS01G0228800 PROTEIN-RELATED"/>
    <property type="match status" value="1"/>
</dbReference>
<dbReference type="Pfam" id="PF14383">
    <property type="entry name" value="VARLMGL"/>
    <property type="match status" value="1"/>
</dbReference>
<gene>
    <name evidence="3" type="ORF">Nepgr_005994</name>
</gene>
<comment type="caution">
    <text evidence="3">The sequence shown here is derived from an EMBL/GenBank/DDBJ whole genome shotgun (WGS) entry which is preliminary data.</text>
</comment>
<feature type="compositionally biased region" description="Polar residues" evidence="1">
    <location>
        <begin position="480"/>
        <end position="493"/>
    </location>
</feature>
<dbReference type="PANTHER" id="PTHR34282:SF1">
    <property type="entry name" value="DUF3741 DOMAIN-CONTAINING PROTEIN"/>
    <property type="match status" value="1"/>
</dbReference>
<feature type="compositionally biased region" description="Basic and acidic residues" evidence="1">
    <location>
        <begin position="357"/>
        <end position="395"/>
    </location>
</feature>
<sequence length="871" mass="98329">MATKSDFAQKLLNDLKLRKERLAEAQNSGNSSLVAAGAYRNSRHILKGANGTKRLDTVGNMHKGYKGSSQGTHITAEASNQIIPYAKGNRSQPIGDLSMAVAYAFNRRSMERTSISINMVEWASSGHRFPTLTRLHINEISKGAQKLNQILKACSVNGLSIDRCSIEVAKQLLKGARDLEESLRMLVSLQEESEYTISPRRKSSIRLLEDDEDGSPVTVAEQKHVDRPVFSFDYKSKPEARASMYSRNSPRPHSASYGSDFEVSTAISIQRTRRIPNVVAKLMGLEELPPDVNKMIRPEKPPVSDCILDGVLLGYGKSRTAEYDDKAMLQSSKTTKLPSKKLKQHQEMYMSPHRDKHCTVPDKKNERQNKEVSKETEGGDIKNKELKGKESSKTKEAVIRDDIQRTPMVTKTRNKEQKATASKLAVIQVNHENKPKGARFHKSDERNQQREINKQSQPQVRNTKGGEALVDDSQKITHNVKSTQTNQPPVNQAKTNTKNGTNGNAVMSVREENSTSSIADPKGSIRLKSHKKATSRVEESKLGTTQISMEETSAGVPAVEKVQSAKMVPKRESRHKGDEVMTKKTQSVCKTERKAIQRASISNQAKQRGLLKISSRRGAEQTSNSKANESGHCQKTNSGHDYDQDAQPPKPSRVHELKPQITVLQQAGCVLQDNSDLSHVSHQKRLTPSKLNTQEPLTESEIHLKQILITCHLFLNTAEALFKLNIPTGILNANEHHICEDQDSKLILDCSYEILKRKGRKQELYFYTSIKIFGEVKSLDDLVKQLDKDLEILRCYGRERRNQYDDAEYLLKMLDRDVYYEDPDVNSVWDLGWNGTVFAYVEREEVVREVERVMLDEFMDEIAKDMFFFKR</sequence>
<evidence type="ECO:0000259" key="2">
    <source>
        <dbReference type="Pfam" id="PF14383"/>
    </source>
</evidence>
<dbReference type="AlphaFoldDB" id="A0AAD3XGZ6"/>
<organism evidence="3 4">
    <name type="scientific">Nepenthes gracilis</name>
    <name type="common">Slender pitcher plant</name>
    <dbReference type="NCBI Taxonomy" id="150966"/>
    <lineage>
        <taxon>Eukaryota</taxon>
        <taxon>Viridiplantae</taxon>
        <taxon>Streptophyta</taxon>
        <taxon>Embryophyta</taxon>
        <taxon>Tracheophyta</taxon>
        <taxon>Spermatophyta</taxon>
        <taxon>Magnoliopsida</taxon>
        <taxon>eudicotyledons</taxon>
        <taxon>Gunneridae</taxon>
        <taxon>Pentapetalae</taxon>
        <taxon>Caryophyllales</taxon>
        <taxon>Nepenthaceae</taxon>
        <taxon>Nepenthes</taxon>
    </lineage>
</organism>
<feature type="region of interest" description="Disordered" evidence="1">
    <location>
        <begin position="348"/>
        <end position="395"/>
    </location>
</feature>
<keyword evidence="4" id="KW-1185">Reference proteome</keyword>
<accession>A0AAD3XGZ6</accession>
<feature type="region of interest" description="Disordered" evidence="1">
    <location>
        <begin position="428"/>
        <end position="468"/>
    </location>
</feature>
<feature type="region of interest" description="Disordered" evidence="1">
    <location>
        <begin position="480"/>
        <end position="503"/>
    </location>
</feature>
<feature type="compositionally biased region" description="Polar residues" evidence="1">
    <location>
        <begin position="620"/>
        <end position="637"/>
    </location>
</feature>
<evidence type="ECO:0000313" key="4">
    <source>
        <dbReference type="Proteomes" id="UP001279734"/>
    </source>
</evidence>